<dbReference type="InterPro" id="IPR003646">
    <property type="entry name" value="SH3-like_bac-type"/>
</dbReference>
<protein>
    <submittedName>
        <fullName evidence="3">SH3 domain-containing protein</fullName>
    </submittedName>
</protein>
<evidence type="ECO:0000313" key="3">
    <source>
        <dbReference type="EMBL" id="MEA5581908.1"/>
    </source>
</evidence>
<comment type="caution">
    <text evidence="3">The sequence shown here is derived from an EMBL/GenBank/DDBJ whole genome shotgun (WGS) entry which is preliminary data.</text>
</comment>
<evidence type="ECO:0000313" key="4">
    <source>
        <dbReference type="Proteomes" id="UP001302120"/>
    </source>
</evidence>
<dbReference type="RefSeq" id="WP_323196236.1">
    <property type="nucleotide sequence ID" value="NZ_JAYGHG010000016.1"/>
</dbReference>
<feature type="domain" description="SH3b" evidence="2">
    <location>
        <begin position="88"/>
        <end position="153"/>
    </location>
</feature>
<dbReference type="Proteomes" id="UP001302120">
    <property type="component" value="Unassembled WGS sequence"/>
</dbReference>
<gene>
    <name evidence="3" type="ORF">VB620_11220</name>
</gene>
<evidence type="ECO:0000256" key="1">
    <source>
        <dbReference type="SAM" id="MobiDB-lite"/>
    </source>
</evidence>
<dbReference type="Gene3D" id="2.30.30.40">
    <property type="entry name" value="SH3 Domains"/>
    <property type="match status" value="1"/>
</dbReference>
<feature type="compositionally biased region" description="Polar residues" evidence="1">
    <location>
        <begin position="48"/>
        <end position="58"/>
    </location>
</feature>
<keyword evidence="4" id="KW-1185">Reference proteome</keyword>
<evidence type="ECO:0000259" key="2">
    <source>
        <dbReference type="SMART" id="SM00287"/>
    </source>
</evidence>
<accession>A0ABU5UEW6</accession>
<dbReference type="Pfam" id="PF08239">
    <property type="entry name" value="SH3_3"/>
    <property type="match status" value="1"/>
</dbReference>
<feature type="compositionally biased region" description="Low complexity" evidence="1">
    <location>
        <begin position="59"/>
        <end position="68"/>
    </location>
</feature>
<dbReference type="EMBL" id="JAYGHG010000016">
    <property type="protein sequence ID" value="MEA5581908.1"/>
    <property type="molecule type" value="Genomic_DNA"/>
</dbReference>
<proteinExistence type="predicted"/>
<feature type="region of interest" description="Disordered" evidence="1">
    <location>
        <begin position="46"/>
        <end position="91"/>
    </location>
</feature>
<dbReference type="SMART" id="SM00287">
    <property type="entry name" value="SH3b"/>
    <property type="match status" value="1"/>
</dbReference>
<name>A0ABU5UEW6_9CYAN</name>
<reference evidence="3 4" key="1">
    <citation type="submission" date="2023-12" db="EMBL/GenBank/DDBJ databases">
        <title>Baltic Sea Cyanobacteria.</title>
        <authorList>
            <person name="Delbaje E."/>
            <person name="Fewer D.P."/>
            <person name="Shishido T.K."/>
        </authorList>
    </citation>
    <scope>NUCLEOTIDE SEQUENCE [LARGE SCALE GENOMIC DNA]</scope>
    <source>
        <strain evidence="3 4">UHCC-0300</strain>
    </source>
</reference>
<organism evidence="3 4">
    <name type="scientific">Nodularia harveyana UHCC-0300</name>
    <dbReference type="NCBI Taxonomy" id="2974287"/>
    <lineage>
        <taxon>Bacteria</taxon>
        <taxon>Bacillati</taxon>
        <taxon>Cyanobacteriota</taxon>
        <taxon>Cyanophyceae</taxon>
        <taxon>Nostocales</taxon>
        <taxon>Nodulariaceae</taxon>
        <taxon>Nodularia</taxon>
    </lineage>
</organism>
<sequence>MQTISNVFKFILGFLLAIAILIGSGAAVALYFMNRSLIPPDKPIFANDSPSLQNQSPQATEVKATPETTPTPTPTATPEPTEKLPPGAYRGTVTWPAGLSVRAEPSVEANSIGGVPVNEELIVLENSQDQNWQKIRTQSGQEGWVKINNIQRIE</sequence>